<dbReference type="GeneID" id="29987892"/>
<dbReference type="Pfam" id="PF00702">
    <property type="entry name" value="Hydrolase"/>
    <property type="match status" value="1"/>
</dbReference>
<dbReference type="InterPro" id="IPR051828">
    <property type="entry name" value="HAD-like_hydrolase_domain"/>
</dbReference>
<dbReference type="STRING" id="398673.A0A2P4ZNS4"/>
<dbReference type="PANTHER" id="PTHR46191">
    <property type="match status" value="1"/>
</dbReference>
<dbReference type="GO" id="GO:0005634">
    <property type="term" value="C:nucleus"/>
    <property type="evidence" value="ECO:0007669"/>
    <property type="project" value="TreeGrafter"/>
</dbReference>
<dbReference type="InterPro" id="IPR044924">
    <property type="entry name" value="HAD-SF_hydro_IA_REG-2-like_cap"/>
</dbReference>
<organism evidence="1 2">
    <name type="scientific">Trichoderma gamsii</name>
    <dbReference type="NCBI Taxonomy" id="398673"/>
    <lineage>
        <taxon>Eukaryota</taxon>
        <taxon>Fungi</taxon>
        <taxon>Dikarya</taxon>
        <taxon>Ascomycota</taxon>
        <taxon>Pezizomycotina</taxon>
        <taxon>Sordariomycetes</taxon>
        <taxon>Hypocreomycetidae</taxon>
        <taxon>Hypocreales</taxon>
        <taxon>Hypocreaceae</taxon>
        <taxon>Trichoderma</taxon>
    </lineage>
</organism>
<gene>
    <name evidence="1" type="ORF">TGAM01_v205379</name>
</gene>
<name>A0A2P4ZNS4_9HYPO</name>
<evidence type="ECO:0000313" key="1">
    <source>
        <dbReference type="EMBL" id="PON25941.1"/>
    </source>
</evidence>
<proteinExistence type="predicted"/>
<dbReference type="RefSeq" id="XP_018658997.1">
    <property type="nucleotide sequence ID" value="XM_018807809.1"/>
</dbReference>
<dbReference type="InterPro" id="IPR023214">
    <property type="entry name" value="HAD_sf"/>
</dbReference>
<comment type="caution">
    <text evidence="1">The sequence shown here is derived from an EMBL/GenBank/DDBJ whole genome shotgun (WGS) entry which is preliminary data.</text>
</comment>
<dbReference type="InterPro" id="IPR036412">
    <property type="entry name" value="HAD-like_sf"/>
</dbReference>
<dbReference type="Proteomes" id="UP000054821">
    <property type="component" value="Unassembled WGS sequence"/>
</dbReference>
<dbReference type="AlphaFoldDB" id="A0A2P4ZNS4"/>
<keyword evidence="2" id="KW-1185">Reference proteome</keyword>
<protein>
    <recommendedName>
        <fullName evidence="3">Haloacid dehalogenase</fullName>
    </recommendedName>
</protein>
<accession>A0A2P4ZNS4</accession>
<sequence>MRTSKPNLLLCFDAFGTLFSPKGGVAQQYAQVAKQCGVTGFSDKELQSRLLEAIKEEREKNPNYGRATGLGATQWWTNVIHKTFTPLMRNNQALPPTLVPKLLHRFSSSEGYQAQRDLVPAIRALRERISQQGVERLVIGVITNSDDRVPDVLSSFGLNVSPLRYGIPFEASALQGKQYDIDFHCMSYDVGVEKPDRRIFNAADIMLSHIIKARYHETISESDLEGWQKVYVGDEVAKDVVGAAEAGWNPVLLDVEGKSTEIASLEDIPQQTLKDLFENHTSDGNERQK</sequence>
<dbReference type="SUPFAM" id="SSF56784">
    <property type="entry name" value="HAD-like"/>
    <property type="match status" value="1"/>
</dbReference>
<evidence type="ECO:0000313" key="2">
    <source>
        <dbReference type="Proteomes" id="UP000054821"/>
    </source>
</evidence>
<reference evidence="1 2" key="1">
    <citation type="journal article" date="2016" name="Genome Announc.">
        <title>Draft Whole-Genome Sequence of Trichoderma gamsii T6085, a Promising Biocontrol Agent of Fusarium Head Blight on Wheat.</title>
        <authorList>
            <person name="Baroncelli R."/>
            <person name="Zapparata A."/>
            <person name="Piaggeschi G."/>
            <person name="Sarrocco S."/>
            <person name="Vannacci G."/>
        </authorList>
    </citation>
    <scope>NUCLEOTIDE SEQUENCE [LARGE SCALE GENOMIC DNA]</scope>
    <source>
        <strain evidence="1 2">T6085</strain>
    </source>
</reference>
<dbReference type="Gene3D" id="3.40.50.1000">
    <property type="entry name" value="HAD superfamily/HAD-like"/>
    <property type="match status" value="1"/>
</dbReference>
<dbReference type="Gene3D" id="1.10.150.720">
    <property type="entry name" value="Haloacid dehalogenase-like hydrolase"/>
    <property type="match status" value="1"/>
</dbReference>
<dbReference type="EMBL" id="JPDN02000016">
    <property type="protein sequence ID" value="PON25941.1"/>
    <property type="molecule type" value="Genomic_DNA"/>
</dbReference>
<dbReference type="PANTHER" id="PTHR46191:SF2">
    <property type="entry name" value="HALOACID DEHALOGENASE-LIKE HYDROLASE DOMAIN-CONTAINING PROTEIN 3"/>
    <property type="match status" value="1"/>
</dbReference>
<evidence type="ECO:0008006" key="3">
    <source>
        <dbReference type="Google" id="ProtNLM"/>
    </source>
</evidence>